<keyword evidence="3" id="KW-1185">Reference proteome</keyword>
<protein>
    <recommendedName>
        <fullName evidence="1">PEP-utilising enzyme mobile domain-containing protein</fullName>
    </recommendedName>
</protein>
<name>A0ABP9QC89_9PSEU</name>
<dbReference type="Proteomes" id="UP001428817">
    <property type="component" value="Unassembled WGS sequence"/>
</dbReference>
<dbReference type="SUPFAM" id="SSF52009">
    <property type="entry name" value="Phosphohistidine domain"/>
    <property type="match status" value="1"/>
</dbReference>
<gene>
    <name evidence="2" type="ORF">GCM10023321_39130</name>
</gene>
<dbReference type="PANTHER" id="PTHR43615:SF1">
    <property type="entry name" value="PPDK_N DOMAIN-CONTAINING PROTEIN"/>
    <property type="match status" value="1"/>
</dbReference>
<dbReference type="InterPro" id="IPR008279">
    <property type="entry name" value="PEP-util_enz_mobile_dom"/>
</dbReference>
<organism evidence="2 3">
    <name type="scientific">Pseudonocardia eucalypti</name>
    <dbReference type="NCBI Taxonomy" id="648755"/>
    <lineage>
        <taxon>Bacteria</taxon>
        <taxon>Bacillati</taxon>
        <taxon>Actinomycetota</taxon>
        <taxon>Actinomycetes</taxon>
        <taxon>Pseudonocardiales</taxon>
        <taxon>Pseudonocardiaceae</taxon>
        <taxon>Pseudonocardia</taxon>
    </lineage>
</organism>
<dbReference type="PANTHER" id="PTHR43615">
    <property type="entry name" value="PHOSPHOENOLPYRUVATE SYNTHASE-RELATED"/>
    <property type="match status" value="1"/>
</dbReference>
<accession>A0ABP9QC89</accession>
<evidence type="ECO:0000313" key="2">
    <source>
        <dbReference type="EMBL" id="GAA5158838.1"/>
    </source>
</evidence>
<evidence type="ECO:0000313" key="3">
    <source>
        <dbReference type="Proteomes" id="UP001428817"/>
    </source>
</evidence>
<dbReference type="InterPro" id="IPR036637">
    <property type="entry name" value="Phosphohistidine_dom_sf"/>
</dbReference>
<dbReference type="InterPro" id="IPR051549">
    <property type="entry name" value="PEP_Utilizing_Enz"/>
</dbReference>
<dbReference type="Pfam" id="PF00391">
    <property type="entry name" value="PEP-utilizers"/>
    <property type="match status" value="1"/>
</dbReference>
<sequence>MDSPVHTRSAPGTRWSTVNYAEAIQGVQSPLGWTYWAHTMELSLRRAFFQIGVFSRREVPPPASPDERTSGAFYGYAAGNVTLFRRIGDAVPGTDADALVEQMFGERRPPVPSRTPLRGRLRSLVVLVKLPVATVGQARALGPARRGVGAWWRANVVDRPPTTAAEATELLRDSVRWFARVGTAHTVLTMVGQALAEQVERLAPRGREQASDLMTGYGSFEETAMLGDLWELAGGRLELAEFLGRHGYHGPDEGNLTSVVWREDPAPVHRLARRYRDAEVDHPRANEARQLARREAAERELFAGLGAVDRVRARAVLWAARRLIPMREVGKSGFLHALDGARCAARTLGARYAEAGLLADAEDVFFLTLDELLAGLREPAHELVERRRADHVRFQGLRLPPAWTGDPVPEERSEPAVAAAPAEVTELHGIGVVGDVVTGRARVITDPADADLDPGDVLVCRTTDPSWTPLFLVAAALVIDTGGAMSHGAIVARELGVTCVINTGTGSLDIPDGATVTVDGRAGLVTIKPSDQVRP</sequence>
<evidence type="ECO:0000259" key="1">
    <source>
        <dbReference type="Pfam" id="PF00391"/>
    </source>
</evidence>
<comment type="caution">
    <text evidence="2">The sequence shown here is derived from an EMBL/GenBank/DDBJ whole genome shotgun (WGS) entry which is preliminary data.</text>
</comment>
<reference evidence="3" key="1">
    <citation type="journal article" date="2019" name="Int. J. Syst. Evol. Microbiol.">
        <title>The Global Catalogue of Microorganisms (GCM) 10K type strain sequencing project: providing services to taxonomists for standard genome sequencing and annotation.</title>
        <authorList>
            <consortium name="The Broad Institute Genomics Platform"/>
            <consortium name="The Broad Institute Genome Sequencing Center for Infectious Disease"/>
            <person name="Wu L."/>
            <person name="Ma J."/>
        </authorList>
    </citation>
    <scope>NUCLEOTIDE SEQUENCE [LARGE SCALE GENOMIC DNA]</scope>
    <source>
        <strain evidence="3">JCM 18303</strain>
    </source>
</reference>
<feature type="domain" description="PEP-utilising enzyme mobile" evidence="1">
    <location>
        <begin position="453"/>
        <end position="523"/>
    </location>
</feature>
<dbReference type="Gene3D" id="3.50.30.10">
    <property type="entry name" value="Phosphohistidine domain"/>
    <property type="match status" value="1"/>
</dbReference>
<proteinExistence type="predicted"/>
<dbReference type="RefSeq" id="WP_185059021.1">
    <property type="nucleotide sequence ID" value="NZ_BAABJP010000015.1"/>
</dbReference>
<dbReference type="EMBL" id="BAABJP010000015">
    <property type="protein sequence ID" value="GAA5158838.1"/>
    <property type="molecule type" value="Genomic_DNA"/>
</dbReference>